<feature type="domain" description="F-box" evidence="1">
    <location>
        <begin position="60"/>
        <end position="109"/>
    </location>
</feature>
<name>A0ABC8W192_9POAL</name>
<dbReference type="CDD" id="cd09917">
    <property type="entry name" value="F-box_SF"/>
    <property type="match status" value="1"/>
</dbReference>
<protein>
    <recommendedName>
        <fullName evidence="1">F-box domain-containing protein</fullName>
    </recommendedName>
</protein>
<dbReference type="PANTHER" id="PTHR44586">
    <property type="entry name" value="F-BOX DOMAIN CONTAINING PROTEIN, EXPRESSED"/>
    <property type="match status" value="1"/>
</dbReference>
<dbReference type="Pfam" id="PF03478">
    <property type="entry name" value="Beta-prop_KIB1-4"/>
    <property type="match status" value="1"/>
</dbReference>
<dbReference type="InterPro" id="IPR005174">
    <property type="entry name" value="KIB1-4_b-propeller"/>
</dbReference>
<dbReference type="PROSITE" id="PS50181">
    <property type="entry name" value="FBOX"/>
    <property type="match status" value="1"/>
</dbReference>
<sequence length="516" mass="59142">METFYKAGIISLRSLAIHPRNLFSLIFRVLHKLLRHSTGLLLKKFGEDGCVHPPSVGTSLGRMPELPQDILMDIFATLEIPDLVRVGSVCSAWRSAYNTLRENGQYKRSQTPCLLYTSESAGENVVCLYSLGEKKTYKLTLPEPPIRSRFLIGSSHGWLVTVDDRSEMHLVNPITGEQITLPSVITIEHVNPIVDKSGVVRKYELSYHTARQMFYKPSDPEYVKLHVKPTFDKFEVVRKYEPTERKVYYEPSVFAVDELREHLHYKAFVFPEISKGSYIVALIHNPLNQLSFARAGDGKWTWLPPYTDYEDCSYKNGLLYAITITGEIHAFHLSGSVIMIKMIMGMTDNVMPDSIYIVHAPWGGLLNVWRIVDDEDANFDSVDHVLSTNEIKINKVDIIAKRLEEFQCMHGHVLFLGHNQSLCLSTKDHPQLRANHAYFTDDYDLYIHGYKKSRRDIGVFNLKNNISEELVSPQPWSNWPTPMWITLSLAKMNELLAYSYVDYTQSCKDDDGMSYD</sequence>
<organism evidence="2 3">
    <name type="scientific">Urochloa decumbens</name>
    <dbReference type="NCBI Taxonomy" id="240449"/>
    <lineage>
        <taxon>Eukaryota</taxon>
        <taxon>Viridiplantae</taxon>
        <taxon>Streptophyta</taxon>
        <taxon>Embryophyta</taxon>
        <taxon>Tracheophyta</taxon>
        <taxon>Spermatophyta</taxon>
        <taxon>Magnoliopsida</taxon>
        <taxon>Liliopsida</taxon>
        <taxon>Poales</taxon>
        <taxon>Poaceae</taxon>
        <taxon>PACMAD clade</taxon>
        <taxon>Panicoideae</taxon>
        <taxon>Panicodae</taxon>
        <taxon>Paniceae</taxon>
        <taxon>Melinidinae</taxon>
        <taxon>Urochloa</taxon>
    </lineage>
</organism>
<reference evidence="3" key="1">
    <citation type="submission" date="2024-06" db="EMBL/GenBank/DDBJ databases">
        <authorList>
            <person name="Ryan C."/>
        </authorList>
    </citation>
    <scope>NUCLEOTIDE SEQUENCE [LARGE SCALE GENOMIC DNA]</scope>
</reference>
<dbReference type="Gene3D" id="1.20.1280.50">
    <property type="match status" value="1"/>
</dbReference>
<dbReference type="InterPro" id="IPR036047">
    <property type="entry name" value="F-box-like_dom_sf"/>
</dbReference>
<dbReference type="SMART" id="SM00256">
    <property type="entry name" value="FBOX"/>
    <property type="match status" value="1"/>
</dbReference>
<dbReference type="PANTHER" id="PTHR44586:SF23">
    <property type="entry name" value="F-BOX DOMAIN-CONTAINING PROTEIN"/>
    <property type="match status" value="1"/>
</dbReference>
<gene>
    <name evidence="2" type="ORF">URODEC1_LOCUS8844</name>
</gene>
<reference evidence="2 3" key="2">
    <citation type="submission" date="2024-10" db="EMBL/GenBank/DDBJ databases">
        <authorList>
            <person name="Ryan C."/>
        </authorList>
    </citation>
    <scope>NUCLEOTIDE SEQUENCE [LARGE SCALE GENOMIC DNA]</scope>
</reference>
<dbReference type="Proteomes" id="UP001497457">
    <property type="component" value="Chromosome 11b"/>
</dbReference>
<dbReference type="InterPro" id="IPR001810">
    <property type="entry name" value="F-box_dom"/>
</dbReference>
<dbReference type="Pfam" id="PF12937">
    <property type="entry name" value="F-box-like"/>
    <property type="match status" value="1"/>
</dbReference>
<dbReference type="AlphaFoldDB" id="A0ABC8W192"/>
<accession>A0ABC8W192</accession>
<keyword evidence="3" id="KW-1185">Reference proteome</keyword>
<evidence type="ECO:0000313" key="2">
    <source>
        <dbReference type="EMBL" id="CAL4900683.1"/>
    </source>
</evidence>
<dbReference type="EMBL" id="OZ075121">
    <property type="protein sequence ID" value="CAL4900683.1"/>
    <property type="molecule type" value="Genomic_DNA"/>
</dbReference>
<evidence type="ECO:0000313" key="3">
    <source>
        <dbReference type="Proteomes" id="UP001497457"/>
    </source>
</evidence>
<evidence type="ECO:0000259" key="1">
    <source>
        <dbReference type="PROSITE" id="PS50181"/>
    </source>
</evidence>
<proteinExistence type="predicted"/>
<dbReference type="SUPFAM" id="SSF81383">
    <property type="entry name" value="F-box domain"/>
    <property type="match status" value="1"/>
</dbReference>